<dbReference type="Pfam" id="PF01638">
    <property type="entry name" value="HxlR"/>
    <property type="match status" value="1"/>
</dbReference>
<accession>A0A6L9L3H7</accession>
<comment type="caution">
    <text evidence="5">The sequence shown here is derived from an EMBL/GenBank/DDBJ whole genome shotgun (WGS) entry which is preliminary data.</text>
</comment>
<evidence type="ECO:0000256" key="2">
    <source>
        <dbReference type="ARBA" id="ARBA00023125"/>
    </source>
</evidence>
<dbReference type="Proteomes" id="UP000474175">
    <property type="component" value="Unassembled WGS sequence"/>
</dbReference>
<feature type="domain" description="HTH hxlR-type" evidence="4">
    <location>
        <begin position="31"/>
        <end position="130"/>
    </location>
</feature>
<keyword evidence="3" id="KW-0804">Transcription</keyword>
<dbReference type="PANTHER" id="PTHR33204:SF39">
    <property type="entry name" value="TRANSCRIPTIONAL REGULATORY PROTEIN"/>
    <property type="match status" value="1"/>
</dbReference>
<evidence type="ECO:0000259" key="4">
    <source>
        <dbReference type="PROSITE" id="PS51118"/>
    </source>
</evidence>
<dbReference type="InterPro" id="IPR036390">
    <property type="entry name" value="WH_DNA-bd_sf"/>
</dbReference>
<organism evidence="5 6">
    <name type="scientific">Spirosoma terrae</name>
    <dbReference type="NCBI Taxonomy" id="1968276"/>
    <lineage>
        <taxon>Bacteria</taxon>
        <taxon>Pseudomonadati</taxon>
        <taxon>Bacteroidota</taxon>
        <taxon>Cytophagia</taxon>
        <taxon>Cytophagales</taxon>
        <taxon>Cytophagaceae</taxon>
        <taxon>Spirosoma</taxon>
    </lineage>
</organism>
<dbReference type="InterPro" id="IPR036388">
    <property type="entry name" value="WH-like_DNA-bd_sf"/>
</dbReference>
<sequence>MDITIVDNQQDILQIKLKKILGDPANLTGTCPTRNILDRFSDKWSILSIFHLGNAGILRFNELKKRIDGISQRMLTVTLRNLERDGLISRRVYPEIPPRVEYELTGLGNSLLVKVIELGEWASDHGDQIMQARAQYDARERNTLSALNN</sequence>
<dbReference type="PROSITE" id="PS51118">
    <property type="entry name" value="HTH_HXLR"/>
    <property type="match status" value="1"/>
</dbReference>
<dbReference type="RefSeq" id="WP_163946325.1">
    <property type="nucleotide sequence ID" value="NZ_JAAFZH010000003.1"/>
</dbReference>
<gene>
    <name evidence="5" type="ORF">GK108_09335</name>
</gene>
<dbReference type="PANTHER" id="PTHR33204">
    <property type="entry name" value="TRANSCRIPTIONAL REGULATOR, MARR FAMILY"/>
    <property type="match status" value="1"/>
</dbReference>
<reference evidence="5 6" key="1">
    <citation type="submission" date="2020-02" db="EMBL/GenBank/DDBJ databases">
        <title>Draft genome sequence of two Spirosoma agri KCTC 52727 and Spirosoma terrae KCTC 52035.</title>
        <authorList>
            <person name="Rojas J."/>
            <person name="Ambika Manirajan B."/>
            <person name="Suarez C."/>
            <person name="Ratering S."/>
            <person name="Schnell S."/>
        </authorList>
    </citation>
    <scope>NUCLEOTIDE SEQUENCE [LARGE SCALE GENOMIC DNA]</scope>
    <source>
        <strain evidence="5 6">KCTC 52035</strain>
    </source>
</reference>
<dbReference type="SUPFAM" id="SSF46785">
    <property type="entry name" value="Winged helix' DNA-binding domain"/>
    <property type="match status" value="1"/>
</dbReference>
<proteinExistence type="predicted"/>
<dbReference type="EMBL" id="JAAFZH010000003">
    <property type="protein sequence ID" value="NDU95076.1"/>
    <property type="molecule type" value="Genomic_DNA"/>
</dbReference>
<protein>
    <submittedName>
        <fullName evidence="5">Helix-turn-helix transcriptional regulator</fullName>
    </submittedName>
</protein>
<dbReference type="GO" id="GO:0003677">
    <property type="term" value="F:DNA binding"/>
    <property type="evidence" value="ECO:0007669"/>
    <property type="project" value="UniProtKB-KW"/>
</dbReference>
<keyword evidence="2" id="KW-0238">DNA-binding</keyword>
<dbReference type="Gene3D" id="1.10.10.10">
    <property type="entry name" value="Winged helix-like DNA-binding domain superfamily/Winged helix DNA-binding domain"/>
    <property type="match status" value="1"/>
</dbReference>
<keyword evidence="1" id="KW-0805">Transcription regulation</keyword>
<dbReference type="AlphaFoldDB" id="A0A6L9L3H7"/>
<name>A0A6L9L3H7_9BACT</name>
<evidence type="ECO:0000313" key="5">
    <source>
        <dbReference type="EMBL" id="NDU95076.1"/>
    </source>
</evidence>
<dbReference type="InterPro" id="IPR002577">
    <property type="entry name" value="HTH_HxlR"/>
</dbReference>
<keyword evidence="6" id="KW-1185">Reference proteome</keyword>
<evidence type="ECO:0000256" key="1">
    <source>
        <dbReference type="ARBA" id="ARBA00023015"/>
    </source>
</evidence>
<evidence type="ECO:0000313" key="6">
    <source>
        <dbReference type="Proteomes" id="UP000474175"/>
    </source>
</evidence>
<evidence type="ECO:0000256" key="3">
    <source>
        <dbReference type="ARBA" id="ARBA00023163"/>
    </source>
</evidence>